<evidence type="ECO:0000256" key="2">
    <source>
        <dbReference type="ARBA" id="ARBA00023015"/>
    </source>
</evidence>
<dbReference type="SUPFAM" id="SSF88659">
    <property type="entry name" value="Sigma3 and sigma4 domains of RNA polymerase sigma factors"/>
    <property type="match status" value="1"/>
</dbReference>
<dbReference type="PANTHER" id="PTHR43133">
    <property type="entry name" value="RNA POLYMERASE ECF-TYPE SIGMA FACTO"/>
    <property type="match status" value="1"/>
</dbReference>
<feature type="domain" description="RNA polymerase sigma-70 region 2" evidence="6">
    <location>
        <begin position="7"/>
        <end position="74"/>
    </location>
</feature>
<accession>A0A7K1T0P5</accession>
<gene>
    <name evidence="8" type="ORF">GO621_15085</name>
</gene>
<dbReference type="InterPro" id="IPR039425">
    <property type="entry name" value="RNA_pol_sigma-70-like"/>
</dbReference>
<dbReference type="AlphaFoldDB" id="A0A7K1T0P5"/>
<reference evidence="8 9" key="1">
    <citation type="submission" date="2019-12" db="EMBL/GenBank/DDBJ databases">
        <title>Mucilaginibacter sp. HMF7410 genome sequencing and assembly.</title>
        <authorList>
            <person name="Kang H."/>
            <person name="Cha I."/>
            <person name="Kim H."/>
            <person name="Joh K."/>
        </authorList>
    </citation>
    <scope>NUCLEOTIDE SEQUENCE [LARGE SCALE GENOMIC DNA]</scope>
    <source>
        <strain evidence="8 9">HMF7410</strain>
    </source>
</reference>
<dbReference type="Pfam" id="PF04542">
    <property type="entry name" value="Sigma70_r2"/>
    <property type="match status" value="1"/>
</dbReference>
<evidence type="ECO:0000256" key="3">
    <source>
        <dbReference type="ARBA" id="ARBA00023082"/>
    </source>
</evidence>
<sequence length="159" mass="18184">MTDFEDIYNRYAPQIFRVCLGYTNDADQAKDLVQDTFVSVWKNLSGFRNQSHISTWIFRIATNNCLRAVKVAKRMPAAELPSNLADTFDESPEEKLSFLYKCIAELEETERVIISLELEGLPQAEIAEVVGLSNGNVRVKIYRIKEKLAQKFKANGQFK</sequence>
<dbReference type="InterPro" id="IPR013325">
    <property type="entry name" value="RNA_pol_sigma_r2"/>
</dbReference>
<dbReference type="InterPro" id="IPR014284">
    <property type="entry name" value="RNA_pol_sigma-70_dom"/>
</dbReference>
<keyword evidence="5" id="KW-0804">Transcription</keyword>
<evidence type="ECO:0000256" key="1">
    <source>
        <dbReference type="ARBA" id="ARBA00010641"/>
    </source>
</evidence>
<evidence type="ECO:0000313" key="9">
    <source>
        <dbReference type="Proteomes" id="UP000462014"/>
    </source>
</evidence>
<dbReference type="Gene3D" id="1.10.10.10">
    <property type="entry name" value="Winged helix-like DNA-binding domain superfamily/Winged helix DNA-binding domain"/>
    <property type="match status" value="1"/>
</dbReference>
<dbReference type="SUPFAM" id="SSF88946">
    <property type="entry name" value="Sigma2 domain of RNA polymerase sigma factors"/>
    <property type="match status" value="1"/>
</dbReference>
<comment type="similarity">
    <text evidence="1">Belongs to the sigma-70 factor family. ECF subfamily.</text>
</comment>
<dbReference type="EMBL" id="WPIK01000014">
    <property type="protein sequence ID" value="MVN22850.1"/>
    <property type="molecule type" value="Genomic_DNA"/>
</dbReference>
<dbReference type="InterPro" id="IPR013249">
    <property type="entry name" value="RNA_pol_sigma70_r4_t2"/>
</dbReference>
<dbReference type="InterPro" id="IPR013324">
    <property type="entry name" value="RNA_pol_sigma_r3/r4-like"/>
</dbReference>
<dbReference type="PANTHER" id="PTHR43133:SF8">
    <property type="entry name" value="RNA POLYMERASE SIGMA FACTOR HI_1459-RELATED"/>
    <property type="match status" value="1"/>
</dbReference>
<feature type="domain" description="RNA polymerase sigma factor 70 region 4 type 2" evidence="7">
    <location>
        <begin position="99"/>
        <end position="148"/>
    </location>
</feature>
<evidence type="ECO:0000256" key="5">
    <source>
        <dbReference type="ARBA" id="ARBA00023163"/>
    </source>
</evidence>
<dbReference type="RefSeq" id="WP_157568504.1">
    <property type="nucleotide sequence ID" value="NZ_WPIK01000014.1"/>
</dbReference>
<dbReference type="InterPro" id="IPR036388">
    <property type="entry name" value="WH-like_DNA-bd_sf"/>
</dbReference>
<dbReference type="Pfam" id="PF08281">
    <property type="entry name" value="Sigma70_r4_2"/>
    <property type="match status" value="1"/>
</dbReference>
<evidence type="ECO:0000256" key="4">
    <source>
        <dbReference type="ARBA" id="ARBA00023125"/>
    </source>
</evidence>
<dbReference type="GO" id="GO:0016987">
    <property type="term" value="F:sigma factor activity"/>
    <property type="evidence" value="ECO:0007669"/>
    <property type="project" value="UniProtKB-KW"/>
</dbReference>
<keyword evidence="2" id="KW-0805">Transcription regulation</keyword>
<organism evidence="8 9">
    <name type="scientific">Mucilaginibacter arboris</name>
    <dbReference type="NCBI Taxonomy" id="2682090"/>
    <lineage>
        <taxon>Bacteria</taxon>
        <taxon>Pseudomonadati</taxon>
        <taxon>Bacteroidota</taxon>
        <taxon>Sphingobacteriia</taxon>
        <taxon>Sphingobacteriales</taxon>
        <taxon>Sphingobacteriaceae</taxon>
        <taxon>Mucilaginibacter</taxon>
    </lineage>
</organism>
<keyword evidence="9" id="KW-1185">Reference proteome</keyword>
<dbReference type="GO" id="GO:0003677">
    <property type="term" value="F:DNA binding"/>
    <property type="evidence" value="ECO:0007669"/>
    <property type="project" value="UniProtKB-KW"/>
</dbReference>
<name>A0A7K1T0P5_9SPHI</name>
<dbReference type="Gene3D" id="1.10.1740.10">
    <property type="match status" value="1"/>
</dbReference>
<dbReference type="GO" id="GO:0006352">
    <property type="term" value="P:DNA-templated transcription initiation"/>
    <property type="evidence" value="ECO:0007669"/>
    <property type="project" value="InterPro"/>
</dbReference>
<proteinExistence type="inferred from homology"/>
<dbReference type="Proteomes" id="UP000462014">
    <property type="component" value="Unassembled WGS sequence"/>
</dbReference>
<comment type="caution">
    <text evidence="8">The sequence shown here is derived from an EMBL/GenBank/DDBJ whole genome shotgun (WGS) entry which is preliminary data.</text>
</comment>
<dbReference type="InterPro" id="IPR007627">
    <property type="entry name" value="RNA_pol_sigma70_r2"/>
</dbReference>
<keyword evidence="3" id="KW-0731">Sigma factor</keyword>
<evidence type="ECO:0000313" key="8">
    <source>
        <dbReference type="EMBL" id="MVN22850.1"/>
    </source>
</evidence>
<dbReference type="NCBIfam" id="TIGR02937">
    <property type="entry name" value="sigma70-ECF"/>
    <property type="match status" value="1"/>
</dbReference>
<keyword evidence="4" id="KW-0238">DNA-binding</keyword>
<evidence type="ECO:0000259" key="7">
    <source>
        <dbReference type="Pfam" id="PF08281"/>
    </source>
</evidence>
<evidence type="ECO:0000259" key="6">
    <source>
        <dbReference type="Pfam" id="PF04542"/>
    </source>
</evidence>
<protein>
    <submittedName>
        <fullName evidence="8">Sigma-70 family RNA polymerase sigma factor</fullName>
    </submittedName>
</protein>